<proteinExistence type="predicted"/>
<evidence type="ECO:0000256" key="6">
    <source>
        <dbReference type="ARBA" id="ARBA00023136"/>
    </source>
</evidence>
<evidence type="ECO:0000256" key="7">
    <source>
        <dbReference type="SAM" id="MobiDB-lite"/>
    </source>
</evidence>
<comment type="caution">
    <text evidence="9">The sequence shown here is derived from an EMBL/GenBank/DDBJ whole genome shotgun (WGS) entry which is preliminary data.</text>
</comment>
<feature type="compositionally biased region" description="Polar residues" evidence="7">
    <location>
        <begin position="9"/>
        <end position="22"/>
    </location>
</feature>
<dbReference type="PROSITE" id="PS50146">
    <property type="entry name" value="DAGK"/>
    <property type="match status" value="1"/>
</dbReference>
<dbReference type="PANTHER" id="PTHR14969">
    <property type="entry name" value="SPHINGOSINE-1-PHOSPHATE PHOSPHOHYDROLASE"/>
    <property type="match status" value="1"/>
</dbReference>
<dbReference type="RefSeq" id="WP_244926822.1">
    <property type="nucleotide sequence ID" value="NZ_VFPS01000001.1"/>
</dbReference>
<dbReference type="GO" id="GO:0016301">
    <property type="term" value="F:kinase activity"/>
    <property type="evidence" value="ECO:0007669"/>
    <property type="project" value="InterPro"/>
</dbReference>
<sequence length="519" mass="56125">MTRERKTQGKQTRMRTNTTEAGNTRRWRSVRHQIDALDVATFDAIANTKSPLLDATMPRLTRAADRSVLWIVIAGLMTLTGRPRARRGAARGLVSIAVTSLIANQVSKRLHRRPRPSITQVPAQRLAHRIPQSTSFPSGHSASAMAFAAGAAAEWPALSVPLRMLAGLVGFSRVATGAHYPSDVLAGFALGETIAWLTTKVVPVERIDPTQDDLTVHAGKANPDGEGIALVINPKSGSGRAGKILPEVRRAFPRMRIVELGNDGEDYGQVTRDTAASCEVLAVAGGDGTVQQAAAAAMHNGIPLAVFPAGTFNHFAKDLGMFPLSAAIDAIHAGTYAKVDLGEVNGTIFVNTASIGAYTDFVAIREKYEHRIGKPLAAVVAAARTLGRGKAVRVRVEDLDGDTVDAKFSLLFIGNGRYEPRGFAPVHRAALDDSRLDLRVLGVTRLASRARVVLDLFTGRMARNKRYQQFSDAEYHLELPDGPYRIARDGELGEQIDRLDARVLPRALTVITPARRKKR</sequence>
<name>A0A4Y3UM94_9MICO</name>
<keyword evidence="4" id="KW-0378">Hydrolase</keyword>
<dbReference type="Pfam" id="PF19279">
    <property type="entry name" value="YegS_C"/>
    <property type="match status" value="1"/>
</dbReference>
<comment type="subcellular location">
    <subcellularLocation>
        <location evidence="1">Cell membrane</location>
        <topology evidence="1">Multi-pass membrane protein</topology>
    </subcellularLocation>
</comment>
<evidence type="ECO:0000313" key="10">
    <source>
        <dbReference type="Proteomes" id="UP000319804"/>
    </source>
</evidence>
<dbReference type="InterPro" id="IPR016064">
    <property type="entry name" value="NAD/diacylglycerol_kinase_sf"/>
</dbReference>
<keyword evidence="2" id="KW-1003">Cell membrane</keyword>
<dbReference type="PANTHER" id="PTHR14969:SF62">
    <property type="entry name" value="DECAPRENYLPHOSPHORYL-5-PHOSPHORIBOSE PHOSPHATASE RV3807C-RELATED"/>
    <property type="match status" value="1"/>
</dbReference>
<evidence type="ECO:0000259" key="8">
    <source>
        <dbReference type="PROSITE" id="PS50146"/>
    </source>
</evidence>
<keyword evidence="5" id="KW-1133">Transmembrane helix</keyword>
<keyword evidence="6" id="KW-0472">Membrane</keyword>
<dbReference type="InterPro" id="IPR001206">
    <property type="entry name" value="Diacylglycerol_kinase_cat_dom"/>
</dbReference>
<dbReference type="SMART" id="SM00046">
    <property type="entry name" value="DAGKc"/>
    <property type="match status" value="1"/>
</dbReference>
<keyword evidence="3" id="KW-0812">Transmembrane</keyword>
<evidence type="ECO:0000256" key="2">
    <source>
        <dbReference type="ARBA" id="ARBA00022475"/>
    </source>
</evidence>
<dbReference type="CDD" id="cd01610">
    <property type="entry name" value="PAP2_like"/>
    <property type="match status" value="1"/>
</dbReference>
<evidence type="ECO:0000313" key="9">
    <source>
        <dbReference type="EMBL" id="TQN00203.1"/>
    </source>
</evidence>
<feature type="region of interest" description="Disordered" evidence="7">
    <location>
        <begin position="1"/>
        <end position="23"/>
    </location>
</feature>
<dbReference type="Gene3D" id="3.40.50.10330">
    <property type="entry name" value="Probable inorganic polyphosphate/atp-NAD kinase, domain 1"/>
    <property type="match status" value="1"/>
</dbReference>
<dbReference type="SMART" id="SM00014">
    <property type="entry name" value="acidPPc"/>
    <property type="match status" value="1"/>
</dbReference>
<feature type="domain" description="DAGKc" evidence="8">
    <location>
        <begin position="223"/>
        <end position="348"/>
    </location>
</feature>
<evidence type="ECO:0000256" key="4">
    <source>
        <dbReference type="ARBA" id="ARBA00022801"/>
    </source>
</evidence>
<dbReference type="EMBL" id="VFPS01000001">
    <property type="protein sequence ID" value="TQN00203.1"/>
    <property type="molecule type" value="Genomic_DNA"/>
</dbReference>
<evidence type="ECO:0000256" key="5">
    <source>
        <dbReference type="ARBA" id="ARBA00022989"/>
    </source>
</evidence>
<dbReference type="InterPro" id="IPR045540">
    <property type="entry name" value="YegS/DAGK_C"/>
</dbReference>
<dbReference type="Pfam" id="PF00781">
    <property type="entry name" value="DAGK_cat"/>
    <property type="match status" value="1"/>
</dbReference>
<reference evidence="9 10" key="1">
    <citation type="submission" date="2019-06" db="EMBL/GenBank/DDBJ databases">
        <title>Sequencing the genomes of 1000 actinobacteria strains.</title>
        <authorList>
            <person name="Klenk H.-P."/>
        </authorList>
    </citation>
    <scope>NUCLEOTIDE SEQUENCE [LARGE SCALE GENOMIC DNA]</scope>
    <source>
        <strain evidence="9 10">DSM 20427</strain>
    </source>
</reference>
<dbReference type="InterPro" id="IPR036938">
    <property type="entry name" value="PAP2/HPO_sf"/>
</dbReference>
<keyword evidence="10" id="KW-1185">Reference proteome</keyword>
<dbReference type="SUPFAM" id="SSF48317">
    <property type="entry name" value="Acid phosphatase/Vanadium-dependent haloperoxidase"/>
    <property type="match status" value="1"/>
</dbReference>
<dbReference type="Proteomes" id="UP000319804">
    <property type="component" value="Unassembled WGS sequence"/>
</dbReference>
<dbReference type="InterPro" id="IPR000326">
    <property type="entry name" value="PAP2/HPO"/>
</dbReference>
<evidence type="ECO:0000256" key="1">
    <source>
        <dbReference type="ARBA" id="ARBA00004651"/>
    </source>
</evidence>
<dbReference type="SUPFAM" id="SSF111331">
    <property type="entry name" value="NAD kinase/diacylglycerol kinase-like"/>
    <property type="match status" value="1"/>
</dbReference>
<dbReference type="InterPro" id="IPR017438">
    <property type="entry name" value="ATP-NAD_kinase_N"/>
</dbReference>
<gene>
    <name evidence="9" type="ORF">FHX68_0275</name>
</gene>
<dbReference type="Gene3D" id="2.60.200.40">
    <property type="match status" value="1"/>
</dbReference>
<evidence type="ECO:0000256" key="3">
    <source>
        <dbReference type="ARBA" id="ARBA00022692"/>
    </source>
</evidence>
<organism evidence="9 10">
    <name type="scientific">Microbacterium lacticum</name>
    <dbReference type="NCBI Taxonomy" id="33885"/>
    <lineage>
        <taxon>Bacteria</taxon>
        <taxon>Bacillati</taxon>
        <taxon>Actinomycetota</taxon>
        <taxon>Actinomycetes</taxon>
        <taxon>Micrococcales</taxon>
        <taxon>Microbacteriaceae</taxon>
        <taxon>Microbacterium</taxon>
    </lineage>
</organism>
<dbReference type="Pfam" id="PF01569">
    <property type="entry name" value="PAP2"/>
    <property type="match status" value="1"/>
</dbReference>
<dbReference type="GO" id="GO:0016787">
    <property type="term" value="F:hydrolase activity"/>
    <property type="evidence" value="ECO:0007669"/>
    <property type="project" value="UniProtKB-KW"/>
</dbReference>
<dbReference type="Gene3D" id="1.20.144.10">
    <property type="entry name" value="Phosphatidic acid phosphatase type 2/haloperoxidase"/>
    <property type="match status" value="1"/>
</dbReference>
<accession>A0A4Y3UM94</accession>
<protein>
    <submittedName>
        <fullName evidence="9">Undecaprenyl-diphosphatase</fullName>
    </submittedName>
</protein>
<dbReference type="GO" id="GO:0005886">
    <property type="term" value="C:plasma membrane"/>
    <property type="evidence" value="ECO:0007669"/>
    <property type="project" value="UniProtKB-SubCell"/>
</dbReference>
<dbReference type="AlphaFoldDB" id="A0A4Y3UM94"/>